<dbReference type="STRING" id="123899.SAMEA3906487_02942"/>
<accession>A0A157Q0C0</accession>
<evidence type="ECO:0000313" key="8">
    <source>
        <dbReference type="EMBL" id="SAI71860.1"/>
    </source>
</evidence>
<evidence type="ECO:0000256" key="3">
    <source>
        <dbReference type="ARBA" id="ARBA00022475"/>
    </source>
</evidence>
<feature type="transmembrane region" description="Helical" evidence="7">
    <location>
        <begin position="138"/>
        <end position="162"/>
    </location>
</feature>
<evidence type="ECO:0000313" key="9">
    <source>
        <dbReference type="Proteomes" id="UP000076825"/>
    </source>
</evidence>
<keyword evidence="4 7" id="KW-0812">Transmembrane</keyword>
<keyword evidence="6 7" id="KW-0472">Membrane</keyword>
<reference evidence="8 9" key="1">
    <citation type="submission" date="2016-04" db="EMBL/GenBank/DDBJ databases">
        <authorList>
            <consortium name="Pathogen Informatics"/>
        </authorList>
    </citation>
    <scope>NUCLEOTIDE SEQUENCE [LARGE SCALE GENOMIC DNA]</scope>
    <source>
        <strain evidence="8 9">H044680328</strain>
    </source>
</reference>
<keyword evidence="3" id="KW-1003">Cell membrane</keyword>
<feature type="transmembrane region" description="Helical" evidence="7">
    <location>
        <begin position="105"/>
        <end position="126"/>
    </location>
</feature>
<feature type="transmembrane region" description="Helical" evidence="7">
    <location>
        <begin position="67"/>
        <end position="84"/>
    </location>
</feature>
<protein>
    <submittedName>
        <fullName evidence="8">Amino acid efflux protein</fullName>
    </submittedName>
</protein>
<dbReference type="Pfam" id="PF01810">
    <property type="entry name" value="LysE"/>
    <property type="match status" value="1"/>
</dbReference>
<dbReference type="RefSeq" id="WP_063492140.1">
    <property type="nucleotide sequence ID" value="NZ_CP016340.1"/>
</dbReference>
<dbReference type="OrthoDB" id="9804822at2"/>
<dbReference type="GeneID" id="56589806"/>
<keyword evidence="5 7" id="KW-1133">Transmembrane helix</keyword>
<evidence type="ECO:0000256" key="7">
    <source>
        <dbReference type="SAM" id="Phobius"/>
    </source>
</evidence>
<dbReference type="eggNOG" id="COG1280">
    <property type="taxonomic scope" value="Bacteria"/>
</dbReference>
<evidence type="ECO:0000256" key="6">
    <source>
        <dbReference type="ARBA" id="ARBA00023136"/>
    </source>
</evidence>
<name>A0A157Q0C0_9BORD</name>
<comment type="similarity">
    <text evidence="2">Belongs to the Rht family.</text>
</comment>
<sequence length="201" mass="21180">MTGAFWVASLVVVVSPGAGSLLTLAAGLGQGRRAAVVCAFGCTLGTLPHALAATTGAAAVLAASPRAYEGLLLAGAAYFFYLAWAILRQRGMLDLTGRVQPGWQVLLQAIGLNLLNPKLSLFFLAFLPQFVRPDGPGWLAQMLQLSLAFMGLTFVVFVGYGLTAAHLRDRVLGRPAVQQGLRYGFSLAFAGLGLMMLRQLG</sequence>
<evidence type="ECO:0000256" key="4">
    <source>
        <dbReference type="ARBA" id="ARBA00022692"/>
    </source>
</evidence>
<dbReference type="KEGG" id="btrm:SAMEA390648702942"/>
<dbReference type="GO" id="GO:0005886">
    <property type="term" value="C:plasma membrane"/>
    <property type="evidence" value="ECO:0007669"/>
    <property type="project" value="UniProtKB-SubCell"/>
</dbReference>
<dbReference type="AlphaFoldDB" id="A0A157Q0C0"/>
<evidence type="ECO:0000256" key="5">
    <source>
        <dbReference type="ARBA" id="ARBA00022989"/>
    </source>
</evidence>
<evidence type="ECO:0000256" key="1">
    <source>
        <dbReference type="ARBA" id="ARBA00004651"/>
    </source>
</evidence>
<proteinExistence type="inferred from homology"/>
<evidence type="ECO:0000256" key="2">
    <source>
        <dbReference type="ARBA" id="ARBA00007928"/>
    </source>
</evidence>
<feature type="transmembrane region" description="Helical" evidence="7">
    <location>
        <begin position="35"/>
        <end position="61"/>
    </location>
</feature>
<dbReference type="EMBL" id="LT546645">
    <property type="protein sequence ID" value="SAI71860.1"/>
    <property type="molecule type" value="Genomic_DNA"/>
</dbReference>
<feature type="transmembrane region" description="Helical" evidence="7">
    <location>
        <begin position="183"/>
        <end position="200"/>
    </location>
</feature>
<dbReference type="GO" id="GO:0042970">
    <property type="term" value="F:homoserine transmembrane transporter activity"/>
    <property type="evidence" value="ECO:0007669"/>
    <property type="project" value="TreeGrafter"/>
</dbReference>
<gene>
    <name evidence="8" type="primary">rhtB_3</name>
    <name evidence="8" type="ORF">SAMEA3906487_02942</name>
</gene>
<dbReference type="PANTHER" id="PTHR30086:SF14">
    <property type="entry name" value="HOMOSERINE_HOMOSERINE LACTONE EFFLUX PROTEIN"/>
    <property type="match status" value="1"/>
</dbReference>
<organism evidence="8 9">
    <name type="scientific">Bordetella trematum</name>
    <dbReference type="NCBI Taxonomy" id="123899"/>
    <lineage>
        <taxon>Bacteria</taxon>
        <taxon>Pseudomonadati</taxon>
        <taxon>Pseudomonadota</taxon>
        <taxon>Betaproteobacteria</taxon>
        <taxon>Burkholderiales</taxon>
        <taxon>Alcaligenaceae</taxon>
        <taxon>Bordetella</taxon>
    </lineage>
</organism>
<dbReference type="PATRIC" id="fig|123899.6.peg.2933"/>
<dbReference type="PANTHER" id="PTHR30086">
    <property type="entry name" value="ARGININE EXPORTER PROTEIN ARGO"/>
    <property type="match status" value="1"/>
</dbReference>
<dbReference type="Proteomes" id="UP000076825">
    <property type="component" value="Chromosome 1"/>
</dbReference>
<feature type="transmembrane region" description="Helical" evidence="7">
    <location>
        <begin position="6"/>
        <end position="28"/>
    </location>
</feature>
<comment type="subcellular location">
    <subcellularLocation>
        <location evidence="1">Cell membrane</location>
        <topology evidence="1">Multi-pass membrane protein</topology>
    </subcellularLocation>
</comment>
<keyword evidence="9" id="KW-1185">Reference proteome</keyword>
<dbReference type="InterPro" id="IPR001123">
    <property type="entry name" value="LeuE-type"/>
</dbReference>